<protein>
    <submittedName>
        <fullName evidence="2">S-adenosyl-L-methionine-dependent methyltransferase</fullName>
    </submittedName>
</protein>
<dbReference type="GO" id="GO:0032259">
    <property type="term" value="P:methylation"/>
    <property type="evidence" value="ECO:0007669"/>
    <property type="project" value="UniProtKB-KW"/>
</dbReference>
<evidence type="ECO:0000256" key="1">
    <source>
        <dbReference type="SAM" id="SignalP"/>
    </source>
</evidence>
<accession>A0A2S9ZXG3</accession>
<dbReference type="GO" id="GO:0008168">
    <property type="term" value="F:methyltransferase activity"/>
    <property type="evidence" value="ECO:0007669"/>
    <property type="project" value="UniProtKB-KW"/>
</dbReference>
<organism evidence="2 3">
    <name type="scientific">Rhodotorula toruloides</name>
    <name type="common">Yeast</name>
    <name type="synonym">Rhodosporidium toruloides</name>
    <dbReference type="NCBI Taxonomy" id="5286"/>
    <lineage>
        <taxon>Eukaryota</taxon>
        <taxon>Fungi</taxon>
        <taxon>Dikarya</taxon>
        <taxon>Basidiomycota</taxon>
        <taxon>Pucciniomycotina</taxon>
        <taxon>Microbotryomycetes</taxon>
        <taxon>Sporidiobolales</taxon>
        <taxon>Sporidiobolaceae</taxon>
        <taxon>Rhodotorula</taxon>
    </lineage>
</organism>
<feature type="signal peptide" evidence="1">
    <location>
        <begin position="1"/>
        <end position="22"/>
    </location>
</feature>
<keyword evidence="2" id="KW-0808">Transferase</keyword>
<comment type="caution">
    <text evidence="2">The sequence shown here is derived from an EMBL/GenBank/DDBJ whole genome shotgun (WGS) entry which is preliminary data.</text>
</comment>
<dbReference type="Gene3D" id="3.40.50.150">
    <property type="entry name" value="Vaccinia Virus protein VP39"/>
    <property type="match status" value="1"/>
</dbReference>
<feature type="chain" id="PRO_5015635437" evidence="1">
    <location>
        <begin position="23"/>
        <end position="331"/>
    </location>
</feature>
<evidence type="ECO:0000313" key="2">
    <source>
        <dbReference type="EMBL" id="PRQ70445.1"/>
    </source>
</evidence>
<keyword evidence="2" id="KW-0489">Methyltransferase</keyword>
<sequence>MLGALALAALVPLVLLYQRTWSNNERRRRREVYSDDDDALLLNLAEPQTRWFNMGYWDTHTDSFADACAQLCRKVAQAARLEPHQRICEVGYGSGDSTLLLAREFSPKSYVGLTSLHSQCETASASTPSLLLFAPRRIPSRHAERRAAEAGLPADQFRLLQGDAATDLAQFPSSSVDAVLAVDCAYHFNTRSSFLSSAHALLSPGGSIALTDLLLPSAPLPLTSHLLLRILFLLAKAPWSNFLTPASYLAQLEAHGFEGVEMVDISESVWPGFCEFVRGRDERMGGVFGRKWRSLGRYGRVVEWYSGVRSGRPKLRFYLVSARKAARKEKD</sequence>
<dbReference type="SUPFAM" id="SSF53335">
    <property type="entry name" value="S-adenosyl-L-methionine-dependent methyltransferases"/>
    <property type="match status" value="1"/>
</dbReference>
<dbReference type="OrthoDB" id="61390at2759"/>
<evidence type="ECO:0000313" key="3">
    <source>
        <dbReference type="Proteomes" id="UP000239560"/>
    </source>
</evidence>
<dbReference type="Pfam" id="PF13489">
    <property type="entry name" value="Methyltransf_23"/>
    <property type="match status" value="1"/>
</dbReference>
<dbReference type="EMBL" id="LCTV02000015">
    <property type="protein sequence ID" value="PRQ70445.1"/>
    <property type="molecule type" value="Genomic_DNA"/>
</dbReference>
<dbReference type="CDD" id="cd02440">
    <property type="entry name" value="AdoMet_MTases"/>
    <property type="match status" value="1"/>
</dbReference>
<dbReference type="InterPro" id="IPR029063">
    <property type="entry name" value="SAM-dependent_MTases_sf"/>
</dbReference>
<name>A0A2S9ZXG3_RHOTO</name>
<gene>
    <name evidence="2" type="ORF">AAT19DRAFT_11194</name>
</gene>
<reference evidence="2 3" key="1">
    <citation type="journal article" date="2018" name="Elife">
        <title>Functional genomics of lipid metabolism in the oleaginous yeast Rhodosporidium toruloides.</title>
        <authorList>
            <person name="Coradetti S.T."/>
            <person name="Pinel D."/>
            <person name="Geiselman G."/>
            <person name="Ito M."/>
            <person name="Mondo S."/>
            <person name="Reilly M.C."/>
            <person name="Cheng Y.F."/>
            <person name="Bauer S."/>
            <person name="Grigoriev I."/>
            <person name="Gladden J.M."/>
            <person name="Simmons B.A."/>
            <person name="Brem R."/>
            <person name="Arkin A.P."/>
            <person name="Skerker J.M."/>
        </authorList>
    </citation>
    <scope>NUCLEOTIDE SEQUENCE [LARGE SCALE GENOMIC DNA]</scope>
    <source>
        <strain evidence="2 3">NBRC 0880</strain>
    </source>
</reference>
<dbReference type="Proteomes" id="UP000239560">
    <property type="component" value="Unassembled WGS sequence"/>
</dbReference>
<proteinExistence type="predicted"/>
<keyword evidence="1" id="KW-0732">Signal</keyword>
<dbReference type="AlphaFoldDB" id="A0A2S9ZXG3"/>